<name>A0A9P4USJ4_9PEZI</name>
<comment type="caution">
    <text evidence="1">The sequence shown here is derived from an EMBL/GenBank/DDBJ whole genome shotgun (WGS) entry which is preliminary data.</text>
</comment>
<accession>A0A9P4USJ4</accession>
<keyword evidence="2" id="KW-1185">Reference proteome</keyword>
<evidence type="ECO:0000313" key="1">
    <source>
        <dbReference type="EMBL" id="KAF2723808.1"/>
    </source>
</evidence>
<gene>
    <name evidence="1" type="ORF">K431DRAFT_344328</name>
</gene>
<proteinExistence type="predicted"/>
<evidence type="ECO:0000313" key="2">
    <source>
        <dbReference type="Proteomes" id="UP000799441"/>
    </source>
</evidence>
<organism evidence="1 2">
    <name type="scientific">Polychaeton citri CBS 116435</name>
    <dbReference type="NCBI Taxonomy" id="1314669"/>
    <lineage>
        <taxon>Eukaryota</taxon>
        <taxon>Fungi</taxon>
        <taxon>Dikarya</taxon>
        <taxon>Ascomycota</taxon>
        <taxon>Pezizomycotina</taxon>
        <taxon>Dothideomycetes</taxon>
        <taxon>Dothideomycetidae</taxon>
        <taxon>Capnodiales</taxon>
        <taxon>Capnodiaceae</taxon>
        <taxon>Polychaeton</taxon>
    </lineage>
</organism>
<sequence>MSRSRLTNETCTEARTGRFSFNVNTQQDIDALCVLFFWICHSHLPLQEGLLIHGLLDSGEIWEVRDFQDEMMLRLLRIAQATVFLLDLERGNGEVVDLVSRAFLSMFNKLLSHQGPSREQVAENVRECCQSCNHSFIDSLCMNVYGFAQALWRCLALCHPTGDFQDMTSRTIDIHGYARFVDWRKYMVGGKWMLQVPAVFFEAYV</sequence>
<dbReference type="EMBL" id="MU003774">
    <property type="protein sequence ID" value="KAF2723808.1"/>
    <property type="molecule type" value="Genomic_DNA"/>
</dbReference>
<dbReference type="AlphaFoldDB" id="A0A9P4USJ4"/>
<dbReference type="Proteomes" id="UP000799441">
    <property type="component" value="Unassembled WGS sequence"/>
</dbReference>
<reference evidence="1" key="1">
    <citation type="journal article" date="2020" name="Stud. Mycol.">
        <title>101 Dothideomycetes genomes: a test case for predicting lifestyles and emergence of pathogens.</title>
        <authorList>
            <person name="Haridas S."/>
            <person name="Albert R."/>
            <person name="Binder M."/>
            <person name="Bloem J."/>
            <person name="Labutti K."/>
            <person name="Salamov A."/>
            <person name="Andreopoulos B."/>
            <person name="Baker S."/>
            <person name="Barry K."/>
            <person name="Bills G."/>
            <person name="Bluhm B."/>
            <person name="Cannon C."/>
            <person name="Castanera R."/>
            <person name="Culley D."/>
            <person name="Daum C."/>
            <person name="Ezra D."/>
            <person name="Gonzalez J."/>
            <person name="Henrissat B."/>
            <person name="Kuo A."/>
            <person name="Liang C."/>
            <person name="Lipzen A."/>
            <person name="Lutzoni F."/>
            <person name="Magnuson J."/>
            <person name="Mondo S."/>
            <person name="Nolan M."/>
            <person name="Ohm R."/>
            <person name="Pangilinan J."/>
            <person name="Park H.-J."/>
            <person name="Ramirez L."/>
            <person name="Alfaro M."/>
            <person name="Sun H."/>
            <person name="Tritt A."/>
            <person name="Yoshinaga Y."/>
            <person name="Zwiers L.-H."/>
            <person name="Turgeon B."/>
            <person name="Goodwin S."/>
            <person name="Spatafora J."/>
            <person name="Crous P."/>
            <person name="Grigoriev I."/>
        </authorList>
    </citation>
    <scope>NUCLEOTIDE SEQUENCE</scope>
    <source>
        <strain evidence="1">CBS 116435</strain>
    </source>
</reference>
<protein>
    <submittedName>
        <fullName evidence="1">Uncharacterized protein</fullName>
    </submittedName>
</protein>